<proteinExistence type="predicted"/>
<protein>
    <submittedName>
        <fullName evidence="2">Uncharacterized protein</fullName>
    </submittedName>
</protein>
<dbReference type="EMBL" id="MCBT01000048">
    <property type="protein sequence ID" value="OEG72317.1"/>
    <property type="molecule type" value="Genomic_DNA"/>
</dbReference>
<keyword evidence="1" id="KW-0472">Membrane</keyword>
<reference evidence="2 3" key="1">
    <citation type="submission" date="2016-07" db="EMBL/GenBank/DDBJ databases">
        <title>Whole-genome of two Shewanella species isolated from a digestive organ of sea cucumber Apostichopus japonicus Selenka 1867.</title>
        <authorList>
            <person name="Hong H.-H."/>
            <person name="Choi H."/>
            <person name="Cheon S."/>
            <person name="Oh J.-S."/>
            <person name="Lee H.-G."/>
            <person name="Park C."/>
        </authorList>
    </citation>
    <scope>NUCLEOTIDE SEQUENCE [LARGE SCALE GENOMIC DNA]</scope>
    <source>
        <strain evidence="2 3">CSB03KR</strain>
    </source>
</reference>
<dbReference type="AlphaFoldDB" id="A0A1E5IPB0"/>
<name>A0A1E5IPB0_SHECO</name>
<dbReference type="STRING" id="23.BEL05_04895"/>
<dbReference type="OrthoDB" id="6264636at2"/>
<feature type="transmembrane region" description="Helical" evidence="1">
    <location>
        <begin position="258"/>
        <end position="277"/>
    </location>
</feature>
<evidence type="ECO:0000256" key="1">
    <source>
        <dbReference type="SAM" id="Phobius"/>
    </source>
</evidence>
<accession>A0A1E5IPB0</accession>
<keyword evidence="1" id="KW-1133">Transmembrane helix</keyword>
<comment type="caution">
    <text evidence="2">The sequence shown here is derived from an EMBL/GenBank/DDBJ whole genome shotgun (WGS) entry which is preliminary data.</text>
</comment>
<organism evidence="2 3">
    <name type="scientific">Shewanella colwelliana</name>
    <name type="common">Alteromonas colwelliana</name>
    <dbReference type="NCBI Taxonomy" id="23"/>
    <lineage>
        <taxon>Bacteria</taxon>
        <taxon>Pseudomonadati</taxon>
        <taxon>Pseudomonadota</taxon>
        <taxon>Gammaproteobacteria</taxon>
        <taxon>Alteromonadales</taxon>
        <taxon>Shewanellaceae</taxon>
        <taxon>Shewanella</taxon>
    </lineage>
</organism>
<dbReference type="Proteomes" id="UP000095230">
    <property type="component" value="Unassembled WGS sequence"/>
</dbReference>
<evidence type="ECO:0000313" key="3">
    <source>
        <dbReference type="Proteomes" id="UP000095230"/>
    </source>
</evidence>
<keyword evidence="1" id="KW-0812">Transmembrane</keyword>
<gene>
    <name evidence="2" type="ORF">BEL05_04895</name>
</gene>
<evidence type="ECO:0000313" key="2">
    <source>
        <dbReference type="EMBL" id="OEG72317.1"/>
    </source>
</evidence>
<dbReference type="RefSeq" id="WP_069672129.1">
    <property type="nucleotide sequence ID" value="NZ_MCBT01000048.1"/>
</dbReference>
<sequence>MGSNSRSNSSQTTNNTSTTFGIQGDNLGIVLNGDGNNIIDGGAFEIVGRLVDILPGIFTDSLDTVNNGFGTVEELAMIGADQNENFLNAGLDLFGGVANAQSEMMQLGMSSLTETGSILSDGFHEFTDASQRTNAAALDFSQSTTETAFDFGRDAIDANTGLAELVADSLTGTAENMAELANDAMMQNADLSAVSIDAIENAHSTNAQLAERAISSAENVTGDSQKLLTSGFNDMLGLMERFSRSDGANLADGNNKTILMLFGGVSVTVIIVALIATRSKK</sequence>